<dbReference type="eggNOG" id="ENOG50335WG">
    <property type="taxonomic scope" value="Bacteria"/>
</dbReference>
<dbReference type="KEGG" id="psa:PST_3395"/>
<keyword evidence="3" id="KW-1185">Reference proteome</keyword>
<evidence type="ECO:0000256" key="1">
    <source>
        <dbReference type="SAM" id="Phobius"/>
    </source>
</evidence>
<reference evidence="2 3" key="1">
    <citation type="journal article" date="2008" name="Proc. Natl. Acad. Sci. U.S.A.">
        <title>Nitrogen fixation island and rhizosphere competence traits in the genome of root-associated Pseudomonas stutzeri A1501.</title>
        <authorList>
            <person name="Yan Y."/>
            <person name="Yang J."/>
            <person name="Dou Y."/>
            <person name="Chen M."/>
            <person name="Ping S."/>
            <person name="Peng J."/>
            <person name="Lu W."/>
            <person name="Zhang W."/>
            <person name="Yao Z."/>
            <person name="Li H."/>
            <person name="Liu W."/>
            <person name="He S."/>
            <person name="Geng L."/>
            <person name="Zhang X."/>
            <person name="Yang F."/>
            <person name="Yu H."/>
            <person name="Zhan Y."/>
            <person name="Li D."/>
            <person name="Lin Z."/>
            <person name="Wang Y."/>
            <person name="Elmerich C."/>
            <person name="Lin M."/>
            <person name="Jin Q."/>
        </authorList>
    </citation>
    <scope>NUCLEOTIDE SEQUENCE [LARGE SCALE GENOMIC DNA]</scope>
    <source>
        <strain evidence="2 3">A1501</strain>
    </source>
</reference>
<dbReference type="Proteomes" id="UP000000233">
    <property type="component" value="Chromosome"/>
</dbReference>
<dbReference type="HOGENOM" id="CLU_480492_0_0_6"/>
<protein>
    <submittedName>
        <fullName evidence="2">Uncharacterized protein</fullName>
    </submittedName>
</protein>
<evidence type="ECO:0000313" key="2">
    <source>
        <dbReference type="EMBL" id="ABP81022.1"/>
    </source>
</evidence>
<evidence type="ECO:0000313" key="3">
    <source>
        <dbReference type="Proteomes" id="UP000000233"/>
    </source>
</evidence>
<gene>
    <name evidence="2" type="ordered locus">PST_3395</name>
</gene>
<dbReference type="EMBL" id="CP000304">
    <property type="protein sequence ID" value="ABP81022.1"/>
    <property type="molecule type" value="Genomic_DNA"/>
</dbReference>
<keyword evidence="1" id="KW-0472">Membrane</keyword>
<feature type="transmembrane region" description="Helical" evidence="1">
    <location>
        <begin position="20"/>
        <end position="38"/>
    </location>
</feature>
<proteinExistence type="predicted"/>
<keyword evidence="1" id="KW-0812">Transmembrane</keyword>
<accession>A4VPX1</accession>
<keyword evidence="1" id="KW-1133">Transmembrane helix</keyword>
<organism evidence="2 3">
    <name type="scientific">Stutzerimonas stutzeri (strain A1501)</name>
    <name type="common">Pseudomonas stutzeri</name>
    <dbReference type="NCBI Taxonomy" id="379731"/>
    <lineage>
        <taxon>Bacteria</taxon>
        <taxon>Pseudomonadati</taxon>
        <taxon>Pseudomonadota</taxon>
        <taxon>Gammaproteobacteria</taxon>
        <taxon>Pseudomonadales</taxon>
        <taxon>Pseudomonadaceae</taxon>
        <taxon>Stutzerimonas</taxon>
    </lineage>
</organism>
<dbReference type="AlphaFoldDB" id="A4VPX1"/>
<name>A4VPX1_STUS1</name>
<sequence length="567" mass="62168">MPLSRSWCSWLRVCWVIIEQFLLGVVIGATDVLVAAGLRCRRRGLGQWLLVEPLLEQVAHGAAVKRPQLHGAAGRRLQARVTVLAGQREQAQAGAIAHLRVRFVGQLVLDDLPGVRADSLAPVEQALRRPLAVRLVRRRHVFALGAVGAAPLKSQVAGDPPVAVQDFHGMRAQPHIDALSGQGRGHAVEAAVHFDVVVDVDLAALEGHHLVGVLWQWPQHRLIEPLEPLPAAAVELLERALVQVLKQLGNRLIERMQAEELLVAQPRHDPAFDDLHRHLGLGFVLRLTRPRRQHHRVVMPGTLQRGAVQARLVAIRMGDQGARVVRHDHLADPAKVAERLAQRGQPVHLGFTRRGAGIGVVRGPQRRDEDMRPADLAGGWVDHRQGRAGVVDEQLLAGPVLLTHRALERAGVAAVVLDELGVAVGRLLGMGGDVLLPQQLQGDALAPQFAVDRDQIRQHPLAAGLAHLGSWQQCRRQRDLIQRGQHRPLQACFVGRRDVLADDALGQLQGPGDLLVRETSLKFEAQTFFDITHGYSLRRHPSTSPKTGEGDGRVRSCATGWKYFAKP</sequence>